<dbReference type="InterPro" id="IPR015915">
    <property type="entry name" value="Kelch-typ_b-propeller"/>
</dbReference>
<dbReference type="Gene3D" id="2.120.10.80">
    <property type="entry name" value="Kelch-type beta propeller"/>
    <property type="match status" value="1"/>
</dbReference>
<dbReference type="EMBL" id="JBJKBG010000002">
    <property type="protein sequence ID" value="KAL3751758.1"/>
    <property type="molecule type" value="Genomic_DNA"/>
</dbReference>
<dbReference type="InterPro" id="IPR001810">
    <property type="entry name" value="F-box_dom"/>
</dbReference>
<dbReference type="AlphaFoldDB" id="A0ABD3LJ07"/>
<dbReference type="InterPro" id="IPR050354">
    <property type="entry name" value="F-box/kelch-repeat_ARATH"/>
</dbReference>
<keyword evidence="3" id="KW-1185">Reference proteome</keyword>
<evidence type="ECO:0000313" key="3">
    <source>
        <dbReference type="Proteomes" id="UP001634007"/>
    </source>
</evidence>
<protein>
    <recommendedName>
        <fullName evidence="1">F-box domain-containing protein</fullName>
    </recommendedName>
</protein>
<reference evidence="2 3" key="1">
    <citation type="submission" date="2024-11" db="EMBL/GenBank/DDBJ databases">
        <title>Chromosome-level genome assembly of Eucalyptus globulus Labill. provides insights into its genome evolution.</title>
        <authorList>
            <person name="Li X."/>
        </authorList>
    </citation>
    <scope>NUCLEOTIDE SEQUENCE [LARGE SCALE GENOMIC DNA]</scope>
    <source>
        <strain evidence="2">CL2024</strain>
        <tissue evidence="2">Fresh tender leaves</tissue>
    </source>
</reference>
<comment type="caution">
    <text evidence="2">The sequence shown here is derived from an EMBL/GenBank/DDBJ whole genome shotgun (WGS) entry which is preliminary data.</text>
</comment>
<dbReference type="SUPFAM" id="SSF117281">
    <property type="entry name" value="Kelch motif"/>
    <property type="match status" value="1"/>
</dbReference>
<sequence length="385" mass="41786">MDTDRSEQDEAAPLPPPLFGDILELTLAHVPLADLVAASRVSRSWKRAVSSSLRHLSPAKPWLLVHSQSTRPPYPISTRAFDPRSSAWLDLRLPQPAKHPSTLRSSSSSSRSNLLFILSPSRLSFSSDPLHLSWRHAAPPLVWRADPIVALVAHRLVVAGGALDFDDDPLATETYDLRADAWAACRSSMPALLKDRSASAGLSVAADEERMYVTDKLSGVTHSYDPEADAWEGPHDLRPRGDVFCCVVGCAGGRLILVGLLGSEENVKGVRAWEVERGTWRTREIGEMPPEMVGKMKGERFCASSMSVCCAGDFVYLSRDSDPGTAVWCEVGGDGDCRWGRAESPAATGRRGPAERVVFTCADVGMSELDRALGSGDPRDVIRST</sequence>
<evidence type="ECO:0000313" key="2">
    <source>
        <dbReference type="EMBL" id="KAL3751758.1"/>
    </source>
</evidence>
<name>A0ABD3LJ07_EUCGL</name>
<proteinExistence type="predicted"/>
<dbReference type="CDD" id="cd09917">
    <property type="entry name" value="F-box_SF"/>
    <property type="match status" value="1"/>
</dbReference>
<dbReference type="InterPro" id="IPR036047">
    <property type="entry name" value="F-box-like_dom_sf"/>
</dbReference>
<dbReference type="Pfam" id="PF00646">
    <property type="entry name" value="F-box"/>
    <property type="match status" value="1"/>
</dbReference>
<organism evidence="2 3">
    <name type="scientific">Eucalyptus globulus</name>
    <name type="common">Tasmanian blue gum</name>
    <dbReference type="NCBI Taxonomy" id="34317"/>
    <lineage>
        <taxon>Eukaryota</taxon>
        <taxon>Viridiplantae</taxon>
        <taxon>Streptophyta</taxon>
        <taxon>Embryophyta</taxon>
        <taxon>Tracheophyta</taxon>
        <taxon>Spermatophyta</taxon>
        <taxon>Magnoliopsida</taxon>
        <taxon>eudicotyledons</taxon>
        <taxon>Gunneridae</taxon>
        <taxon>Pentapetalae</taxon>
        <taxon>rosids</taxon>
        <taxon>malvids</taxon>
        <taxon>Myrtales</taxon>
        <taxon>Myrtaceae</taxon>
        <taxon>Myrtoideae</taxon>
        <taxon>Eucalypteae</taxon>
        <taxon>Eucalyptus</taxon>
    </lineage>
</organism>
<dbReference type="Proteomes" id="UP001634007">
    <property type="component" value="Unassembled WGS sequence"/>
</dbReference>
<feature type="domain" description="F-box" evidence="1">
    <location>
        <begin position="21"/>
        <end position="53"/>
    </location>
</feature>
<accession>A0ABD3LJ07</accession>
<evidence type="ECO:0000259" key="1">
    <source>
        <dbReference type="Pfam" id="PF00646"/>
    </source>
</evidence>
<dbReference type="PANTHER" id="PTHR24414">
    <property type="entry name" value="F-BOX/KELCH-REPEAT PROTEIN SKIP4"/>
    <property type="match status" value="1"/>
</dbReference>
<gene>
    <name evidence="2" type="ORF">ACJRO7_012570</name>
</gene>
<dbReference type="SUPFAM" id="SSF81383">
    <property type="entry name" value="F-box domain"/>
    <property type="match status" value="1"/>
</dbReference>
<dbReference type="PANTHER" id="PTHR24414:SF44">
    <property type="entry name" value="F-BOX DOMAIN-CONTAINING PROTEIN"/>
    <property type="match status" value="1"/>
</dbReference>